<dbReference type="Pfam" id="PF17767">
    <property type="entry name" value="NAPRTase_N"/>
    <property type="match status" value="1"/>
</dbReference>
<gene>
    <name evidence="13" type="ORF">JK363_19535</name>
</gene>
<dbReference type="NCBIfam" id="NF006696">
    <property type="entry name" value="PRK09243.1-3"/>
    <property type="match status" value="1"/>
</dbReference>
<dbReference type="PANTHER" id="PTHR11098:SF1">
    <property type="entry name" value="NICOTINATE PHOSPHORIBOSYLTRANSFERASE"/>
    <property type="match status" value="1"/>
</dbReference>
<dbReference type="SUPFAM" id="SSF54675">
    <property type="entry name" value="Nicotinate/Quinolinate PRTase N-terminal domain-like"/>
    <property type="match status" value="1"/>
</dbReference>
<evidence type="ECO:0000256" key="3">
    <source>
        <dbReference type="ARBA" id="ARBA00013236"/>
    </source>
</evidence>
<feature type="domain" description="Nicotinate/nicotinamide phosphoribosyltransferase" evidence="11">
    <location>
        <begin position="149"/>
        <end position="299"/>
    </location>
</feature>
<dbReference type="PIRSF" id="PIRSF000484">
    <property type="entry name" value="NAPRT"/>
    <property type="match status" value="1"/>
</dbReference>
<dbReference type="GO" id="GO:0008233">
    <property type="term" value="F:peptidase activity"/>
    <property type="evidence" value="ECO:0007669"/>
    <property type="project" value="UniProtKB-KW"/>
</dbReference>
<evidence type="ECO:0000256" key="2">
    <source>
        <dbReference type="ARBA" id="ARBA00010897"/>
    </source>
</evidence>
<keyword evidence="13" id="KW-0645">Protease</keyword>
<dbReference type="Proteomes" id="UP000634229">
    <property type="component" value="Unassembled WGS sequence"/>
</dbReference>
<dbReference type="EMBL" id="JAERRF010000010">
    <property type="protein sequence ID" value="MBL1098816.1"/>
    <property type="molecule type" value="Genomic_DNA"/>
</dbReference>
<reference evidence="13 14" key="1">
    <citation type="submission" date="2021-01" db="EMBL/GenBank/DDBJ databases">
        <title>WGS of actinomycetes isolated from Thailand.</title>
        <authorList>
            <person name="Thawai C."/>
        </authorList>
    </citation>
    <scope>NUCLEOTIDE SEQUENCE [LARGE SCALE GENOMIC DNA]</scope>
    <source>
        <strain evidence="13 14">CA1R205</strain>
    </source>
</reference>
<comment type="similarity">
    <text evidence="2 9">Belongs to the NAPRTase family.</text>
</comment>
<proteinExistence type="inferred from homology"/>
<keyword evidence="13" id="KW-0378">Hydrolase</keyword>
<dbReference type="SUPFAM" id="SSF51690">
    <property type="entry name" value="Nicotinate/Quinolinate PRTase C-terminal domain-like"/>
    <property type="match status" value="1"/>
</dbReference>
<dbReference type="InterPro" id="IPR041525">
    <property type="entry name" value="N/Namide_PRibTrfase"/>
</dbReference>
<name>A0ABS1NG84_9ACTN</name>
<dbReference type="GO" id="GO:0006508">
    <property type="term" value="P:proteolysis"/>
    <property type="evidence" value="ECO:0007669"/>
    <property type="project" value="UniProtKB-KW"/>
</dbReference>
<dbReference type="PANTHER" id="PTHR11098">
    <property type="entry name" value="NICOTINATE PHOSPHORIBOSYLTRANSFERASE"/>
    <property type="match status" value="1"/>
</dbReference>
<dbReference type="InterPro" id="IPR007229">
    <property type="entry name" value="Nic_PRibTrfase-Fam"/>
</dbReference>
<evidence type="ECO:0000256" key="5">
    <source>
        <dbReference type="ARBA" id="ARBA00022598"/>
    </source>
</evidence>
<comment type="caution">
    <text evidence="13">The sequence shown here is derived from an EMBL/GenBank/DDBJ whole genome shotgun (WGS) entry which is preliminary data.</text>
</comment>
<evidence type="ECO:0000313" key="14">
    <source>
        <dbReference type="Proteomes" id="UP000634229"/>
    </source>
</evidence>
<dbReference type="RefSeq" id="WP_201876214.1">
    <property type="nucleotide sequence ID" value="NZ_JAERRF010000010.1"/>
</dbReference>
<evidence type="ECO:0000259" key="11">
    <source>
        <dbReference type="Pfam" id="PF04095"/>
    </source>
</evidence>
<evidence type="ECO:0000256" key="6">
    <source>
        <dbReference type="ARBA" id="ARBA00022642"/>
    </source>
</evidence>
<dbReference type="Gene3D" id="3.20.20.70">
    <property type="entry name" value="Aldolase class I"/>
    <property type="match status" value="1"/>
</dbReference>
<comment type="PTM">
    <text evidence="9">Transiently phosphorylated on a His residue during the reaction cycle. Phosphorylation strongly increases the affinity for substrates and increases the rate of nicotinate D-ribonucleotide production. Dephosphorylation regenerates the low-affinity form of the enzyme, leading to product release.</text>
</comment>
<keyword evidence="7 9" id="KW-0808">Transferase</keyword>
<accession>A0ABS1NG84</accession>
<feature type="region of interest" description="Disordered" evidence="10">
    <location>
        <begin position="438"/>
        <end position="483"/>
    </location>
</feature>
<comment type="pathway">
    <text evidence="1 9">Cofactor biosynthesis; NAD(+) biosynthesis; nicotinate D-ribonucleotide from nicotinate: step 1/1.</text>
</comment>
<evidence type="ECO:0000256" key="1">
    <source>
        <dbReference type="ARBA" id="ARBA00004952"/>
    </source>
</evidence>
<keyword evidence="6 9" id="KW-0662">Pyridine nucleotide biosynthesis</keyword>
<dbReference type="InterPro" id="IPR040727">
    <property type="entry name" value="NAPRTase_N"/>
</dbReference>
<dbReference type="NCBIfam" id="TIGR01513">
    <property type="entry name" value="NAPRTase_put"/>
    <property type="match status" value="1"/>
</dbReference>
<dbReference type="CDD" id="cd01570">
    <property type="entry name" value="NAPRTase_A"/>
    <property type="match status" value="1"/>
</dbReference>
<dbReference type="InterPro" id="IPR036068">
    <property type="entry name" value="Nicotinate_pribotase-like_C"/>
</dbReference>
<evidence type="ECO:0000313" key="13">
    <source>
        <dbReference type="EMBL" id="MBL1098816.1"/>
    </source>
</evidence>
<evidence type="ECO:0000259" key="12">
    <source>
        <dbReference type="Pfam" id="PF17767"/>
    </source>
</evidence>
<keyword evidence="14" id="KW-1185">Reference proteome</keyword>
<feature type="domain" description="Nicotinate phosphoribosyltransferase N-terminal" evidence="12">
    <location>
        <begin position="5"/>
        <end position="125"/>
    </location>
</feature>
<dbReference type="GO" id="GO:0004516">
    <property type="term" value="F:nicotinate phosphoribosyltransferase activity"/>
    <property type="evidence" value="ECO:0007669"/>
    <property type="project" value="UniProtKB-EC"/>
</dbReference>
<dbReference type="InterPro" id="IPR006405">
    <property type="entry name" value="Nic_PRibTrfase_pncB"/>
</dbReference>
<keyword evidence="4" id="KW-0597">Phosphoprotein</keyword>
<evidence type="ECO:0000256" key="10">
    <source>
        <dbReference type="SAM" id="MobiDB-lite"/>
    </source>
</evidence>
<keyword evidence="5 9" id="KW-0436">Ligase</keyword>
<sequence length="483" mass="50963">MSNAMTTDLYEATMALSYLREGMTAPATFDLYVRDLPPERGFLVAAGLEPALDYLSGFRVGPDDVEAFATALHRSYDDLEPLLGLGFEGEVRAVPEGRVVLAGEPLLELTAPLPQAQLVETYLLGQLSHQTTIASKAVRCVMAADGRPVVDFSLRRTHGPQAGMQAARLGALAGFVGTSNVEAATTYGIAASGTMAHSYIEAFADEETAFRAFARTHPGPVTFLVDTYDTQTGVATAARVLRDLGLGTGCAIRLDSGDLGALAVLARRILDDAGLPQVGIVASGGLDEYAVQDLVRAGAPIDVFAVGTRVGVSADSAYLDSAYKLVAYDGRPVMKLSSAKVTAPGAKQVWRRPGFADVIGEQDELPPRGGTPLLETVMRGGRRTGEPDTLGRARERLAADLAGLPPQARRLREPMPPRAATSAPLARLAGRVRHQIEHRLLPGDHEAGRPGQGADRPGPGAERTRSGAARPLPHAGGTPARWT</sequence>
<organism evidence="13 14">
    <name type="scientific">Streptomyces coffeae</name>
    <dbReference type="NCBI Taxonomy" id="621382"/>
    <lineage>
        <taxon>Bacteria</taxon>
        <taxon>Bacillati</taxon>
        <taxon>Actinomycetota</taxon>
        <taxon>Actinomycetes</taxon>
        <taxon>Kitasatosporales</taxon>
        <taxon>Streptomycetaceae</taxon>
        <taxon>Streptomyces</taxon>
    </lineage>
</organism>
<evidence type="ECO:0000256" key="4">
    <source>
        <dbReference type="ARBA" id="ARBA00022553"/>
    </source>
</evidence>
<dbReference type="Gene3D" id="3.20.140.10">
    <property type="entry name" value="nicotinate phosphoribosyltransferase"/>
    <property type="match status" value="1"/>
</dbReference>
<feature type="compositionally biased region" description="Basic and acidic residues" evidence="10">
    <location>
        <begin position="438"/>
        <end position="448"/>
    </location>
</feature>
<dbReference type="GO" id="GO:0016757">
    <property type="term" value="F:glycosyltransferase activity"/>
    <property type="evidence" value="ECO:0007669"/>
    <property type="project" value="UniProtKB-KW"/>
</dbReference>
<protein>
    <recommendedName>
        <fullName evidence="3 9">Nicotinate phosphoribosyltransferase</fullName>
        <ecNumber evidence="3 9">6.3.4.21</ecNumber>
    </recommendedName>
</protein>
<comment type="function">
    <text evidence="9">Catalyzes the first step in the biosynthesis of NAD from nicotinic acid, the ATP-dependent synthesis of beta-nicotinate D-ribonucleotide from nicotinate and 5-phospho-D-ribose 1-phosphate.</text>
</comment>
<dbReference type="EC" id="6.3.4.21" evidence="3 9"/>
<evidence type="ECO:0000256" key="9">
    <source>
        <dbReference type="RuleBase" id="RU365100"/>
    </source>
</evidence>
<evidence type="ECO:0000256" key="8">
    <source>
        <dbReference type="ARBA" id="ARBA00048668"/>
    </source>
</evidence>
<dbReference type="NCBIfam" id="NF009131">
    <property type="entry name" value="PRK12484.1"/>
    <property type="match status" value="1"/>
</dbReference>
<comment type="catalytic activity">
    <reaction evidence="8 9">
        <text>5-phospho-alpha-D-ribose 1-diphosphate + nicotinate + ATP + H2O = nicotinate beta-D-ribonucleotide + ADP + phosphate + diphosphate</text>
        <dbReference type="Rhea" id="RHEA:36163"/>
        <dbReference type="ChEBI" id="CHEBI:15377"/>
        <dbReference type="ChEBI" id="CHEBI:30616"/>
        <dbReference type="ChEBI" id="CHEBI:32544"/>
        <dbReference type="ChEBI" id="CHEBI:33019"/>
        <dbReference type="ChEBI" id="CHEBI:43474"/>
        <dbReference type="ChEBI" id="CHEBI:57502"/>
        <dbReference type="ChEBI" id="CHEBI:58017"/>
        <dbReference type="ChEBI" id="CHEBI:456216"/>
        <dbReference type="EC" id="6.3.4.21"/>
    </reaction>
</comment>
<keyword evidence="13" id="KW-0328">Glycosyltransferase</keyword>
<dbReference type="Pfam" id="PF04095">
    <property type="entry name" value="NAPRTase"/>
    <property type="match status" value="1"/>
</dbReference>
<dbReference type="InterPro" id="IPR013785">
    <property type="entry name" value="Aldolase_TIM"/>
</dbReference>
<evidence type="ECO:0000256" key="7">
    <source>
        <dbReference type="ARBA" id="ARBA00022679"/>
    </source>
</evidence>